<dbReference type="EMBL" id="CCNB01000019">
    <property type="protein sequence ID" value="CDX39858.1"/>
    <property type="molecule type" value="Genomic_DNA"/>
</dbReference>
<dbReference type="Proteomes" id="UP000046373">
    <property type="component" value="Unassembled WGS sequence"/>
</dbReference>
<organism evidence="1 2">
    <name type="scientific">Mesorhizobium plurifarium</name>
    <dbReference type="NCBI Taxonomy" id="69974"/>
    <lineage>
        <taxon>Bacteria</taxon>
        <taxon>Pseudomonadati</taxon>
        <taxon>Pseudomonadota</taxon>
        <taxon>Alphaproteobacteria</taxon>
        <taxon>Hyphomicrobiales</taxon>
        <taxon>Phyllobacteriaceae</taxon>
        <taxon>Mesorhizobium</taxon>
    </lineage>
</organism>
<evidence type="ECO:0000313" key="2">
    <source>
        <dbReference type="Proteomes" id="UP000046373"/>
    </source>
</evidence>
<proteinExistence type="predicted"/>
<gene>
    <name evidence="1" type="ORF">MPLDJ20_260152</name>
</gene>
<reference evidence="1 2" key="1">
    <citation type="submission" date="2014-08" db="EMBL/GenBank/DDBJ databases">
        <authorList>
            <person name="Moulin Lionel"/>
        </authorList>
    </citation>
    <scope>NUCLEOTIDE SEQUENCE [LARGE SCALE GENOMIC DNA]</scope>
</reference>
<accession>A0A090F7T8</accession>
<sequence length="55" mass="6443">MVLEPSDGSLCCSLIPKQISFRRSGEKRLLHEHSQRLRQASQYNFRLMILLINLD</sequence>
<name>A0A090F7T8_MESPL</name>
<dbReference type="AlphaFoldDB" id="A0A090F7T8"/>
<protein>
    <submittedName>
        <fullName evidence="1">Uncharacterized protein</fullName>
    </submittedName>
</protein>
<evidence type="ECO:0000313" key="1">
    <source>
        <dbReference type="EMBL" id="CDX39858.1"/>
    </source>
</evidence>